<evidence type="ECO:0000259" key="5">
    <source>
        <dbReference type="PROSITE" id="PS50931"/>
    </source>
</evidence>
<dbReference type="Gene3D" id="1.10.10.10">
    <property type="entry name" value="Winged helix-like DNA-binding domain superfamily/Winged helix DNA-binding domain"/>
    <property type="match status" value="1"/>
</dbReference>
<evidence type="ECO:0000256" key="2">
    <source>
        <dbReference type="ARBA" id="ARBA00023015"/>
    </source>
</evidence>
<dbReference type="InterPro" id="IPR036390">
    <property type="entry name" value="WH_DNA-bd_sf"/>
</dbReference>
<dbReference type="Pfam" id="PF00126">
    <property type="entry name" value="HTH_1"/>
    <property type="match status" value="1"/>
</dbReference>
<dbReference type="SUPFAM" id="SSF46785">
    <property type="entry name" value="Winged helix' DNA-binding domain"/>
    <property type="match status" value="1"/>
</dbReference>
<feature type="domain" description="HTH lysR-type" evidence="5">
    <location>
        <begin position="1"/>
        <end position="58"/>
    </location>
</feature>
<accession>A0ABY4WHH9</accession>
<evidence type="ECO:0000313" key="6">
    <source>
        <dbReference type="EMBL" id="USG66271.1"/>
    </source>
</evidence>
<evidence type="ECO:0000256" key="4">
    <source>
        <dbReference type="ARBA" id="ARBA00023163"/>
    </source>
</evidence>
<dbReference type="SUPFAM" id="SSF53850">
    <property type="entry name" value="Periplasmic binding protein-like II"/>
    <property type="match status" value="1"/>
</dbReference>
<evidence type="ECO:0000313" key="7">
    <source>
        <dbReference type="Proteomes" id="UP001056500"/>
    </source>
</evidence>
<dbReference type="PANTHER" id="PTHR30126">
    <property type="entry name" value="HTH-TYPE TRANSCRIPTIONAL REGULATOR"/>
    <property type="match status" value="1"/>
</dbReference>
<dbReference type="PRINTS" id="PR00039">
    <property type="entry name" value="HTHLYSR"/>
</dbReference>
<organism evidence="6 7">
    <name type="scientific">Brevibacillus ruminantium</name>
    <dbReference type="NCBI Taxonomy" id="2950604"/>
    <lineage>
        <taxon>Bacteria</taxon>
        <taxon>Bacillati</taxon>
        <taxon>Bacillota</taxon>
        <taxon>Bacilli</taxon>
        <taxon>Bacillales</taxon>
        <taxon>Paenibacillaceae</taxon>
        <taxon>Brevibacillus</taxon>
    </lineage>
</organism>
<keyword evidence="2" id="KW-0805">Transcription regulation</keyword>
<keyword evidence="4" id="KW-0804">Transcription</keyword>
<dbReference type="EMBL" id="CP098755">
    <property type="protein sequence ID" value="USG66271.1"/>
    <property type="molecule type" value="Genomic_DNA"/>
</dbReference>
<dbReference type="Proteomes" id="UP001056500">
    <property type="component" value="Chromosome"/>
</dbReference>
<sequence length="299" mass="33967">MDFRVLQTFVMAATTENFHQTAEALFIAQPTVSQHIRLLEKELGIKLFERVGKRVRLTPAGKRYLPHARGILEQWHNGMEDLMAWRQGYREKLHVAVSPIIARTRLPHLLHRYTKQYPDVDVSIKLADSVEIGPLVQSGQADIGLTRMIPGELQLSVYKLYEDPVVFAVPHNGGDMDAPLPDWEHELQTQRLLTHNHPVYWDDLLLMLRQRGLSLRTMAVSHVDITKWFIEEGLGVSFLPRSAISRELFENRFIELPTPGLLMPKAASYLLVPKTGISEAAQGFTDILAGLYAPMTPIH</sequence>
<dbReference type="InterPro" id="IPR005119">
    <property type="entry name" value="LysR_subst-bd"/>
</dbReference>
<reference evidence="6" key="1">
    <citation type="submission" date="2022-06" db="EMBL/GenBank/DDBJ databases">
        <title>Genome sequencing of Brevibacillus sp. BB3-R1.</title>
        <authorList>
            <person name="Heo J."/>
            <person name="Lee D."/>
            <person name="Won M."/>
            <person name="Han B.-H."/>
            <person name="Hong S.-B."/>
            <person name="Kwon S.-W."/>
        </authorList>
    </citation>
    <scope>NUCLEOTIDE SEQUENCE</scope>
    <source>
        <strain evidence="6">BB3-R1</strain>
    </source>
</reference>
<dbReference type="InterPro" id="IPR036388">
    <property type="entry name" value="WH-like_DNA-bd_sf"/>
</dbReference>
<dbReference type="Gene3D" id="3.40.190.290">
    <property type="match status" value="1"/>
</dbReference>
<evidence type="ECO:0000256" key="1">
    <source>
        <dbReference type="ARBA" id="ARBA00009437"/>
    </source>
</evidence>
<dbReference type="RefSeq" id="WP_251873391.1">
    <property type="nucleotide sequence ID" value="NZ_CP098755.1"/>
</dbReference>
<gene>
    <name evidence="6" type="ORF">NDK47_02755</name>
</gene>
<protein>
    <submittedName>
        <fullName evidence="6">LysR family transcriptional regulator</fullName>
    </submittedName>
</protein>
<proteinExistence type="inferred from homology"/>
<keyword evidence="7" id="KW-1185">Reference proteome</keyword>
<dbReference type="CDD" id="cd05466">
    <property type="entry name" value="PBP2_LTTR_substrate"/>
    <property type="match status" value="1"/>
</dbReference>
<comment type="similarity">
    <text evidence="1">Belongs to the LysR transcriptional regulatory family.</text>
</comment>
<keyword evidence="3" id="KW-0238">DNA-binding</keyword>
<dbReference type="PROSITE" id="PS50931">
    <property type="entry name" value="HTH_LYSR"/>
    <property type="match status" value="1"/>
</dbReference>
<name>A0ABY4WHH9_9BACL</name>
<dbReference type="Pfam" id="PF03466">
    <property type="entry name" value="LysR_substrate"/>
    <property type="match status" value="1"/>
</dbReference>
<dbReference type="InterPro" id="IPR000847">
    <property type="entry name" value="LysR_HTH_N"/>
</dbReference>
<dbReference type="PANTHER" id="PTHR30126:SF64">
    <property type="entry name" value="HTH-TYPE TRANSCRIPTIONAL REGULATOR CITR"/>
    <property type="match status" value="1"/>
</dbReference>
<evidence type="ECO:0000256" key="3">
    <source>
        <dbReference type="ARBA" id="ARBA00023125"/>
    </source>
</evidence>